<dbReference type="AlphaFoldDB" id="A0A9P4J0V5"/>
<comment type="caution">
    <text evidence="2">The sequence shown here is derived from an EMBL/GenBank/DDBJ whole genome shotgun (WGS) entry which is preliminary data.</text>
</comment>
<evidence type="ECO:0000256" key="1">
    <source>
        <dbReference type="SAM" id="MobiDB-lite"/>
    </source>
</evidence>
<feature type="region of interest" description="Disordered" evidence="1">
    <location>
        <begin position="46"/>
        <end position="106"/>
    </location>
</feature>
<sequence length="106" mass="11565">MPSIKDILRSPSKRRQEKAQRELKRTISGPAHLHVSREEAIGLVGPRVAPATPSPDTAIFPPSPDPTTPRPGNLQRMVTAPAAPWSPSRWRGKGKERSTGEISISE</sequence>
<dbReference type="Proteomes" id="UP000799439">
    <property type="component" value="Unassembled WGS sequence"/>
</dbReference>
<proteinExistence type="predicted"/>
<feature type="region of interest" description="Disordered" evidence="1">
    <location>
        <begin position="1"/>
        <end position="32"/>
    </location>
</feature>
<keyword evidence="3" id="KW-1185">Reference proteome</keyword>
<dbReference type="EMBL" id="ML996086">
    <property type="protein sequence ID" value="KAF2152331.1"/>
    <property type="molecule type" value="Genomic_DNA"/>
</dbReference>
<gene>
    <name evidence="2" type="ORF">K461DRAFT_278553</name>
</gene>
<name>A0A9P4J0V5_9PEZI</name>
<reference evidence="2" key="1">
    <citation type="journal article" date="2020" name="Stud. Mycol.">
        <title>101 Dothideomycetes genomes: a test case for predicting lifestyles and emergence of pathogens.</title>
        <authorList>
            <person name="Haridas S."/>
            <person name="Albert R."/>
            <person name="Binder M."/>
            <person name="Bloem J."/>
            <person name="Labutti K."/>
            <person name="Salamov A."/>
            <person name="Andreopoulos B."/>
            <person name="Baker S."/>
            <person name="Barry K."/>
            <person name="Bills G."/>
            <person name="Bluhm B."/>
            <person name="Cannon C."/>
            <person name="Castanera R."/>
            <person name="Culley D."/>
            <person name="Daum C."/>
            <person name="Ezra D."/>
            <person name="Gonzalez J."/>
            <person name="Henrissat B."/>
            <person name="Kuo A."/>
            <person name="Liang C."/>
            <person name="Lipzen A."/>
            <person name="Lutzoni F."/>
            <person name="Magnuson J."/>
            <person name="Mondo S."/>
            <person name="Nolan M."/>
            <person name="Ohm R."/>
            <person name="Pangilinan J."/>
            <person name="Park H.-J."/>
            <person name="Ramirez L."/>
            <person name="Alfaro M."/>
            <person name="Sun H."/>
            <person name="Tritt A."/>
            <person name="Yoshinaga Y."/>
            <person name="Zwiers L.-H."/>
            <person name="Turgeon B."/>
            <person name="Goodwin S."/>
            <person name="Spatafora J."/>
            <person name="Crous P."/>
            <person name="Grigoriev I."/>
        </authorList>
    </citation>
    <scope>NUCLEOTIDE SEQUENCE</scope>
    <source>
        <strain evidence="2">CBS 260.36</strain>
    </source>
</reference>
<accession>A0A9P4J0V5</accession>
<protein>
    <submittedName>
        <fullName evidence="2">Uncharacterized protein</fullName>
    </submittedName>
</protein>
<organism evidence="2 3">
    <name type="scientific">Myriangium duriaei CBS 260.36</name>
    <dbReference type="NCBI Taxonomy" id="1168546"/>
    <lineage>
        <taxon>Eukaryota</taxon>
        <taxon>Fungi</taxon>
        <taxon>Dikarya</taxon>
        <taxon>Ascomycota</taxon>
        <taxon>Pezizomycotina</taxon>
        <taxon>Dothideomycetes</taxon>
        <taxon>Dothideomycetidae</taxon>
        <taxon>Myriangiales</taxon>
        <taxon>Myriangiaceae</taxon>
        <taxon>Myriangium</taxon>
    </lineage>
</organism>
<evidence type="ECO:0000313" key="2">
    <source>
        <dbReference type="EMBL" id="KAF2152331.1"/>
    </source>
</evidence>
<evidence type="ECO:0000313" key="3">
    <source>
        <dbReference type="Proteomes" id="UP000799439"/>
    </source>
</evidence>